<evidence type="ECO:0000256" key="2">
    <source>
        <dbReference type="ARBA" id="ARBA00004651"/>
    </source>
</evidence>
<comment type="subcellular location">
    <subcellularLocation>
        <location evidence="2">Cell membrane</location>
        <topology evidence="2">Multi-pass membrane protein</topology>
    </subcellularLocation>
    <subcellularLocation>
        <location evidence="1">Vacuole membrane</location>
        <topology evidence="1">Multi-pass membrane protein</topology>
    </subcellularLocation>
</comment>
<organism evidence="14 15">
    <name type="scientific">Lagenidium giganteum</name>
    <dbReference type="NCBI Taxonomy" id="4803"/>
    <lineage>
        <taxon>Eukaryota</taxon>
        <taxon>Sar</taxon>
        <taxon>Stramenopiles</taxon>
        <taxon>Oomycota</taxon>
        <taxon>Peronosporomycetes</taxon>
        <taxon>Pythiales</taxon>
        <taxon>Pythiaceae</taxon>
    </lineage>
</organism>
<keyword evidence="5 12" id="KW-0812">Transmembrane</keyword>
<sequence>MYGSVAVPAVPSLTAETHPERTCSWFSWLFMLFHEELFCQKHPPPAPWRRLFTRHSPRMASIDDVVPLPLEWQCAAAKRSISAALTETHGDVAAALMKMDRPEVLRAHAWSLASGVFKVVYAVALMQLLGAVTSSDDDNRVRRVTALVLCVIVARVAESVAREHRSLASVHVKVRAMSGLLQLLMERAVRVPWVHLVGEESEASPGVCIRELHKQVERVYAIAESTRNSVGDVVSLGSSWFLLECVLARLRWQSWQRMEAAHPSTVRALNEFFKWAFPVKLYAWESKMLRHIMDLRSEEERAMNASQRNDMVAHLAWMMSSVTILGVLKVLSWHRVPLTAFRVFAIALFVQPVHSDVRALLHWLHMLPHDKMLDRFVAPIERATLPAKWQDSVAKSPPSNSNDQITAKNAVICVNRRLLLVNVSFQVQRGELAIIHGPAGVGKSTILRMLSGEQVLSSGSVVVPPDWHLAYCAQENWLRTGTIRDNILFGSLFDQIKYQRVLDACGLLDDLERLADGDGTYIGPRGANLSGGQKARVALARACYADADLYLLDCTLDCVDPLVQQEVFDKCICNLLRDKTVIMVTQNPELASSDWADRRLDVLAARIVETPRGKGKGRAPIRSGRVPTWRLASTQSVAAVAVQPVNSPAWSLESDAIDTDEWPKYPSVFAMVQILSHGTSTIAQIGLLVVVLLGLTIGLDSWLAAGVVNSDGGMALTVYMGVVLGSLLALLSSTWLALIFVENFSSDKFRSLVTQMTKASLRFFNDVQHGELSYPVWGALFDIEQRWLWCFHITMRGMTEMASRVVLMVWAVGAGAAVFLAIAVADWWYLVNNVTSRDEMLVVERARVQHEDWLLEISGGLSFVRLLGKEKQDTILQQYSERVNAMSTLLYTVVVHNSYTLVRFALAEAWPLLTFIYVTAMQHNVEPSVFGLLLYCAVTLPRSAVAISTGITNISCDLISVKHIDSLTALARQFSEERTTPTVMLPSSTWPTKGEVRFENVTFKYSSRVVKPKPVLRDVTFAVNGGEKIGLVGRTGSGKTSVAMALFRIDELSTGRIVVDGVDIGLLGLQELRSRLSIIPQSPVFYRCSVRSYLDPFGDFDDVMLWCVLQTVGLAGSGIGQVATLDDMLAEDAVNWSAGERQLLSLARSLLKPSKVLVLDEAFSSLEQERDDAVLSIVHSEFASSTVFLITHRMDQVLGFDRILVMDDGRAVEMGSVGELLSNPDSRFYELLESSPLMR</sequence>
<evidence type="ECO:0000256" key="9">
    <source>
        <dbReference type="ARBA" id="ARBA00022989"/>
    </source>
</evidence>
<dbReference type="SMART" id="SM00382">
    <property type="entry name" value="AAA"/>
    <property type="match status" value="2"/>
</dbReference>
<evidence type="ECO:0000313" key="14">
    <source>
        <dbReference type="EMBL" id="DBA02542.1"/>
    </source>
</evidence>
<evidence type="ECO:0000256" key="1">
    <source>
        <dbReference type="ARBA" id="ARBA00004128"/>
    </source>
</evidence>
<evidence type="ECO:0000256" key="4">
    <source>
        <dbReference type="ARBA" id="ARBA00022475"/>
    </source>
</evidence>
<dbReference type="InterPro" id="IPR027417">
    <property type="entry name" value="P-loop_NTPase"/>
</dbReference>
<dbReference type="GO" id="GO:0016887">
    <property type="term" value="F:ATP hydrolysis activity"/>
    <property type="evidence" value="ECO:0007669"/>
    <property type="project" value="InterPro"/>
</dbReference>
<proteinExistence type="predicted"/>
<evidence type="ECO:0000256" key="7">
    <source>
        <dbReference type="ARBA" id="ARBA00022741"/>
    </source>
</evidence>
<feature type="transmembrane region" description="Helical" evidence="12">
    <location>
        <begin position="311"/>
        <end position="331"/>
    </location>
</feature>
<keyword evidence="3" id="KW-0813">Transport</keyword>
<dbReference type="EMBL" id="DAKRPA010000030">
    <property type="protein sequence ID" value="DBA02542.1"/>
    <property type="molecule type" value="Genomic_DNA"/>
</dbReference>
<feature type="domain" description="ABC transporter" evidence="13">
    <location>
        <begin position="996"/>
        <end position="1233"/>
    </location>
</feature>
<keyword evidence="11" id="KW-0325">Glycoprotein</keyword>
<feature type="transmembrane region" description="Helical" evidence="12">
    <location>
        <begin position="805"/>
        <end position="830"/>
    </location>
</feature>
<dbReference type="Proteomes" id="UP001146120">
    <property type="component" value="Unassembled WGS sequence"/>
</dbReference>
<dbReference type="InterPro" id="IPR050173">
    <property type="entry name" value="ABC_transporter_C-like"/>
</dbReference>
<name>A0AAV2Z752_9STRA</name>
<dbReference type="PROSITE" id="PS50893">
    <property type="entry name" value="ABC_TRANSPORTER_2"/>
    <property type="match status" value="2"/>
</dbReference>
<evidence type="ECO:0000256" key="3">
    <source>
        <dbReference type="ARBA" id="ARBA00022448"/>
    </source>
</evidence>
<dbReference type="Pfam" id="PF00005">
    <property type="entry name" value="ABC_tran"/>
    <property type="match status" value="2"/>
</dbReference>
<accession>A0AAV2Z752</accession>
<dbReference type="GO" id="GO:0005886">
    <property type="term" value="C:plasma membrane"/>
    <property type="evidence" value="ECO:0007669"/>
    <property type="project" value="UniProtKB-SubCell"/>
</dbReference>
<feature type="transmembrane region" description="Helical" evidence="12">
    <location>
        <begin position="717"/>
        <end position="741"/>
    </location>
</feature>
<dbReference type="SUPFAM" id="SSF52540">
    <property type="entry name" value="P-loop containing nucleoside triphosphate hydrolases"/>
    <property type="match status" value="2"/>
</dbReference>
<dbReference type="SUPFAM" id="SSF90123">
    <property type="entry name" value="ABC transporter transmembrane region"/>
    <property type="match status" value="2"/>
</dbReference>
<evidence type="ECO:0000256" key="5">
    <source>
        <dbReference type="ARBA" id="ARBA00022692"/>
    </source>
</evidence>
<dbReference type="PANTHER" id="PTHR24223:SF443">
    <property type="entry name" value="MULTIDRUG-RESISTANCE LIKE PROTEIN 1, ISOFORM I"/>
    <property type="match status" value="1"/>
</dbReference>
<dbReference type="GO" id="GO:0005524">
    <property type="term" value="F:ATP binding"/>
    <property type="evidence" value="ECO:0007669"/>
    <property type="project" value="UniProtKB-KW"/>
</dbReference>
<keyword evidence="4" id="KW-1003">Cell membrane</keyword>
<gene>
    <name evidence="14" type="ORF">N0F65_011014</name>
</gene>
<reference evidence="14" key="1">
    <citation type="submission" date="2022-11" db="EMBL/GenBank/DDBJ databases">
        <authorList>
            <person name="Morgan W.R."/>
            <person name="Tartar A."/>
        </authorList>
    </citation>
    <scope>NUCLEOTIDE SEQUENCE</scope>
    <source>
        <strain evidence="14">ARSEF 373</strain>
    </source>
</reference>
<dbReference type="GO" id="GO:0042626">
    <property type="term" value="F:ATPase-coupled transmembrane transporter activity"/>
    <property type="evidence" value="ECO:0007669"/>
    <property type="project" value="TreeGrafter"/>
</dbReference>
<dbReference type="GO" id="GO:0005774">
    <property type="term" value="C:vacuolar membrane"/>
    <property type="evidence" value="ECO:0007669"/>
    <property type="project" value="UniProtKB-SubCell"/>
</dbReference>
<feature type="domain" description="ABC transporter" evidence="13">
    <location>
        <begin position="405"/>
        <end position="629"/>
    </location>
</feature>
<dbReference type="Gene3D" id="3.40.50.300">
    <property type="entry name" value="P-loop containing nucleotide triphosphate hydrolases"/>
    <property type="match status" value="2"/>
</dbReference>
<reference evidence="14" key="2">
    <citation type="journal article" date="2023" name="Microbiol Resour">
        <title>Decontamination and Annotation of the Draft Genome Sequence of the Oomycete Lagenidium giganteum ARSEF 373.</title>
        <authorList>
            <person name="Morgan W.R."/>
            <person name="Tartar A."/>
        </authorList>
    </citation>
    <scope>NUCLEOTIDE SEQUENCE</scope>
    <source>
        <strain evidence="14">ARSEF 373</strain>
    </source>
</reference>
<evidence type="ECO:0000256" key="11">
    <source>
        <dbReference type="ARBA" id="ARBA00023180"/>
    </source>
</evidence>
<dbReference type="InterPro" id="IPR036640">
    <property type="entry name" value="ABC1_TM_sf"/>
</dbReference>
<keyword evidence="8" id="KW-0067">ATP-binding</keyword>
<dbReference type="InterPro" id="IPR003439">
    <property type="entry name" value="ABC_transporter-like_ATP-bd"/>
</dbReference>
<evidence type="ECO:0000256" key="8">
    <source>
        <dbReference type="ARBA" id="ARBA00022840"/>
    </source>
</evidence>
<dbReference type="InterPro" id="IPR003593">
    <property type="entry name" value="AAA+_ATPase"/>
</dbReference>
<protein>
    <recommendedName>
        <fullName evidence="13">ABC transporter domain-containing protein</fullName>
    </recommendedName>
</protein>
<evidence type="ECO:0000256" key="10">
    <source>
        <dbReference type="ARBA" id="ARBA00023136"/>
    </source>
</evidence>
<dbReference type="CDD" id="cd03244">
    <property type="entry name" value="ABCC_MRP_domain2"/>
    <property type="match status" value="1"/>
</dbReference>
<keyword evidence="15" id="KW-1185">Reference proteome</keyword>
<dbReference type="Gene3D" id="1.20.1560.10">
    <property type="entry name" value="ABC transporter type 1, transmembrane domain"/>
    <property type="match status" value="2"/>
</dbReference>
<dbReference type="AlphaFoldDB" id="A0AAV2Z752"/>
<keyword evidence="6" id="KW-0677">Repeat</keyword>
<keyword evidence="7" id="KW-0547">Nucleotide-binding</keyword>
<evidence type="ECO:0000313" key="15">
    <source>
        <dbReference type="Proteomes" id="UP001146120"/>
    </source>
</evidence>
<dbReference type="FunFam" id="3.40.50.300:FF:002145">
    <property type="entry name" value="ABC transporter (MsbA subfamily)"/>
    <property type="match status" value="1"/>
</dbReference>
<keyword evidence="9 12" id="KW-1133">Transmembrane helix</keyword>
<keyword evidence="10 12" id="KW-0472">Membrane</keyword>
<dbReference type="PANTHER" id="PTHR24223">
    <property type="entry name" value="ATP-BINDING CASSETTE SUB-FAMILY C"/>
    <property type="match status" value="1"/>
</dbReference>
<evidence type="ECO:0000256" key="12">
    <source>
        <dbReference type="SAM" id="Phobius"/>
    </source>
</evidence>
<feature type="transmembrane region" description="Helical" evidence="12">
    <location>
        <begin position="685"/>
        <end position="705"/>
    </location>
</feature>
<evidence type="ECO:0000259" key="13">
    <source>
        <dbReference type="PROSITE" id="PS50893"/>
    </source>
</evidence>
<comment type="caution">
    <text evidence="14">The sequence shown here is derived from an EMBL/GenBank/DDBJ whole genome shotgun (WGS) entry which is preliminary data.</text>
</comment>
<evidence type="ECO:0000256" key="6">
    <source>
        <dbReference type="ARBA" id="ARBA00022737"/>
    </source>
</evidence>